<keyword evidence="3" id="KW-1185">Reference proteome</keyword>
<protein>
    <recommendedName>
        <fullName evidence="1">DUF7281 domain-containing protein</fullName>
    </recommendedName>
</protein>
<proteinExistence type="predicted"/>
<reference evidence="3" key="1">
    <citation type="journal article" date="2019" name="Int. J. Syst. Evol. Microbiol.">
        <title>The Global Catalogue of Microorganisms (GCM) 10K type strain sequencing project: providing services to taxonomists for standard genome sequencing and annotation.</title>
        <authorList>
            <consortium name="The Broad Institute Genomics Platform"/>
            <consortium name="The Broad Institute Genome Sequencing Center for Infectious Disease"/>
            <person name="Wu L."/>
            <person name="Ma J."/>
        </authorList>
    </citation>
    <scope>NUCLEOTIDE SEQUENCE [LARGE SCALE GENOMIC DNA]</scope>
    <source>
        <strain evidence="3">JCM 17329</strain>
    </source>
</reference>
<dbReference type="InterPro" id="IPR055705">
    <property type="entry name" value="DUF7281"/>
</dbReference>
<sequence>MSHVLRLALTRLLEAEDGRLSASQFTHAQRLALDNCRSRTGALCLQRSGRGSVYCLTDRVVIEQHLRRLAPLDDKQATTSLPRRAAHIGHTRSSKGGRHNHEWDYLLLRSNNPVSWHNDDGEALDLQAATRQQGAAVLRIGSGEDTGWHTTGTLWLLENQALFDRLDWLPAGQAASVLWYSGQLRHSLVHWLAQRPRAGSVILFPDYDGVGLHNYTRLKKQLGDECHFWLMPGWQQKLTRYGNNELWQKTAREFNAALPALAPLFAAEPVLKQLVIAMQTQGLALEQEAVWLPVEE</sequence>
<accession>A0ABP7DVZ4</accession>
<evidence type="ECO:0000313" key="3">
    <source>
        <dbReference type="Proteomes" id="UP001501479"/>
    </source>
</evidence>
<dbReference type="EMBL" id="BAABDS010000026">
    <property type="protein sequence ID" value="GAA3710007.1"/>
    <property type="molecule type" value="Genomic_DNA"/>
</dbReference>
<dbReference type="RefSeq" id="WP_344964126.1">
    <property type="nucleotide sequence ID" value="NZ_BAABDS010000026.1"/>
</dbReference>
<dbReference type="Proteomes" id="UP001501479">
    <property type="component" value="Unassembled WGS sequence"/>
</dbReference>
<evidence type="ECO:0000313" key="2">
    <source>
        <dbReference type="EMBL" id="GAA3710007.1"/>
    </source>
</evidence>
<organism evidence="2 3">
    <name type="scientific">Oceanisphaera sediminis</name>
    <dbReference type="NCBI Taxonomy" id="981381"/>
    <lineage>
        <taxon>Bacteria</taxon>
        <taxon>Pseudomonadati</taxon>
        <taxon>Pseudomonadota</taxon>
        <taxon>Gammaproteobacteria</taxon>
        <taxon>Aeromonadales</taxon>
        <taxon>Aeromonadaceae</taxon>
        <taxon>Oceanisphaera</taxon>
    </lineage>
</organism>
<feature type="domain" description="DUF7281" evidence="1">
    <location>
        <begin position="152"/>
        <end position="289"/>
    </location>
</feature>
<evidence type="ECO:0000259" key="1">
    <source>
        <dbReference type="Pfam" id="PF23947"/>
    </source>
</evidence>
<gene>
    <name evidence="2" type="ORF">GCM10022421_16590</name>
</gene>
<name>A0ABP7DVZ4_9GAMM</name>
<comment type="caution">
    <text evidence="2">The sequence shown here is derived from an EMBL/GenBank/DDBJ whole genome shotgun (WGS) entry which is preliminary data.</text>
</comment>
<dbReference type="Pfam" id="PF23947">
    <property type="entry name" value="DUF7281"/>
    <property type="match status" value="1"/>
</dbReference>